<evidence type="ECO:0000313" key="15">
    <source>
        <dbReference type="EMBL" id="CEI73843.1"/>
    </source>
</evidence>
<keyword evidence="4 12" id="KW-1003">Cell membrane</keyword>
<keyword evidence="7 12" id="KW-0769">Symport</keyword>
<evidence type="ECO:0000256" key="9">
    <source>
        <dbReference type="ARBA" id="ARBA00022989"/>
    </source>
</evidence>
<dbReference type="RefSeq" id="WP_166505923.1">
    <property type="nucleotide sequence ID" value="NZ_JAKNTL010000007.1"/>
</dbReference>
<dbReference type="Pfam" id="PF02705">
    <property type="entry name" value="K_trans"/>
    <property type="match status" value="1"/>
</dbReference>
<feature type="transmembrane region" description="Helical" evidence="12">
    <location>
        <begin position="395"/>
        <end position="413"/>
    </location>
</feature>
<reference evidence="15 16" key="1">
    <citation type="submission" date="2014-09" db="EMBL/GenBank/DDBJ databases">
        <authorList>
            <person name="Hornung B.V."/>
        </authorList>
    </citation>
    <scope>NUCLEOTIDE SEQUENCE [LARGE SCALE GENOMIC DNA]</scope>
    <source>
        <strain evidence="15 16">FRIFI</strain>
    </source>
</reference>
<evidence type="ECO:0000256" key="8">
    <source>
        <dbReference type="ARBA" id="ARBA00022958"/>
    </source>
</evidence>
<feature type="domain" description="K+ potassium transporter integral membrane" evidence="13">
    <location>
        <begin position="19"/>
        <end position="451"/>
    </location>
</feature>
<evidence type="ECO:0000256" key="5">
    <source>
        <dbReference type="ARBA" id="ARBA00022538"/>
    </source>
</evidence>
<dbReference type="EMBL" id="LN650648">
    <property type="protein sequence ID" value="CEI73843.1"/>
    <property type="molecule type" value="Genomic_DNA"/>
</dbReference>
<feature type="transmembrane region" description="Helical" evidence="12">
    <location>
        <begin position="98"/>
        <end position="114"/>
    </location>
</feature>
<feature type="transmembrane region" description="Helical" evidence="12">
    <location>
        <begin position="51"/>
        <end position="77"/>
    </location>
</feature>
<evidence type="ECO:0000256" key="11">
    <source>
        <dbReference type="ARBA" id="ARBA00023136"/>
    </source>
</evidence>
<dbReference type="Pfam" id="PF22776">
    <property type="entry name" value="K_trans_C"/>
    <property type="match status" value="1"/>
</dbReference>
<accession>A0A2P2BTZ4</accession>
<sequence length="653" mass="73785">MKEGKSIMKSKKVSIASLLVALGIVYGDIGTSPLYVMNSILSTNKGQVSTDLVLGGISLVIWTLTLQTTIKYVILTLKADNNGEGGIFSLYTLVRKRAKWAIVPAVIGGASLLADGMITPPVTVTSSVEGLQMIFPLSLNMILIIVVSILILLFSFQNCGTMKIGKLFGPIMFLWFSMLAILGISQIINNPQIIKAINPYYGIKLLIENPKSTYILGAVFLCTTGAEALYSDLGHCGRKNIYYTWFFVKVCLILNYLGQGAWLMLREGDVVINNPFFSIMPKWFIVPGVIIATIASIIASQALISGAFSLISEAIKLNLFPRLLIKYPNEEKGQIYIPVINFTLGIGCILLVLYFKKSENMEAAYGLAITVTMLMTTILLSQYEKYNNRKATRSVLVLIVFGIIELSFLYANLSKFFRGGYITVLIGFIIMFVMYSWVYGLKIKERYNHFTKLSKYKDRFKSIIEDTTLPLYSTHLVYLTQTSTRGYIEDNILYSIFNKSPKRAKFYWFVNVRVTDEPYTMSYKVHTIIPNQIFKIEFELGFKVNQTVNIFLREVIEELISTEELKITLKEYMIDNNLEKNVGDFKFVLLEENLSNESNLSKWDSFIIGFKILIKKITVSPAKRFGIDTSIVEVEKVPIIIGKRKKVKLTRIK</sequence>
<feature type="transmembrane region" description="Helical" evidence="12">
    <location>
        <begin position="419"/>
        <end position="438"/>
    </location>
</feature>
<evidence type="ECO:0000256" key="10">
    <source>
        <dbReference type="ARBA" id="ARBA00023065"/>
    </source>
</evidence>
<dbReference type="AlphaFoldDB" id="A0A2P2BTZ4"/>
<keyword evidence="9 12" id="KW-1133">Transmembrane helix</keyword>
<feature type="domain" description="K+ potassium transporter C-terminal" evidence="14">
    <location>
        <begin position="474"/>
        <end position="630"/>
    </location>
</feature>
<evidence type="ECO:0000256" key="6">
    <source>
        <dbReference type="ARBA" id="ARBA00022692"/>
    </source>
</evidence>
<organism evidence="15 16">
    <name type="scientific">Romboutsia hominis</name>
    <dbReference type="NCBI Taxonomy" id="1507512"/>
    <lineage>
        <taxon>Bacteria</taxon>
        <taxon>Bacillati</taxon>
        <taxon>Bacillota</taxon>
        <taxon>Clostridia</taxon>
        <taxon>Peptostreptococcales</taxon>
        <taxon>Peptostreptococcaceae</taxon>
        <taxon>Romboutsia</taxon>
    </lineage>
</organism>
<feature type="transmembrane region" description="Helical" evidence="12">
    <location>
        <begin position="285"/>
        <end position="315"/>
    </location>
</feature>
<evidence type="ECO:0000259" key="14">
    <source>
        <dbReference type="Pfam" id="PF22776"/>
    </source>
</evidence>
<dbReference type="PANTHER" id="PTHR30540">
    <property type="entry name" value="OSMOTIC STRESS POTASSIUM TRANSPORTER"/>
    <property type="match status" value="1"/>
</dbReference>
<evidence type="ECO:0000256" key="7">
    <source>
        <dbReference type="ARBA" id="ARBA00022847"/>
    </source>
</evidence>
<protein>
    <recommendedName>
        <fullName evidence="12">Probable potassium transport system protein Kup</fullName>
    </recommendedName>
</protein>
<dbReference type="GO" id="GO:0005886">
    <property type="term" value="C:plasma membrane"/>
    <property type="evidence" value="ECO:0007669"/>
    <property type="project" value="UniProtKB-SubCell"/>
</dbReference>
<dbReference type="GO" id="GO:0015079">
    <property type="term" value="F:potassium ion transmembrane transporter activity"/>
    <property type="evidence" value="ECO:0007669"/>
    <property type="project" value="UniProtKB-UniRule"/>
</dbReference>
<keyword evidence="3 12" id="KW-0813">Transport</keyword>
<evidence type="ECO:0000256" key="1">
    <source>
        <dbReference type="ARBA" id="ARBA00004141"/>
    </source>
</evidence>
<proteinExistence type="inferred from homology"/>
<dbReference type="InterPro" id="IPR003855">
    <property type="entry name" value="K+_transporter"/>
</dbReference>
<feature type="transmembrane region" description="Helical" evidence="12">
    <location>
        <begin position="134"/>
        <end position="155"/>
    </location>
</feature>
<feature type="transmembrane region" description="Helical" evidence="12">
    <location>
        <begin position="242"/>
        <end position="265"/>
    </location>
</feature>
<comment type="subcellular location">
    <subcellularLocation>
        <location evidence="12">Cell membrane</location>
        <topology evidence="12">Multi-pass membrane protein</topology>
    </subcellularLocation>
    <subcellularLocation>
        <location evidence="1">Membrane</location>
        <topology evidence="1">Multi-pass membrane protein</topology>
    </subcellularLocation>
</comment>
<dbReference type="PANTHER" id="PTHR30540:SF79">
    <property type="entry name" value="LOW AFFINITY POTASSIUM TRANSPORT SYSTEM PROTEIN KUP"/>
    <property type="match status" value="1"/>
</dbReference>
<keyword evidence="6 12" id="KW-0812">Transmembrane</keyword>
<evidence type="ECO:0000256" key="12">
    <source>
        <dbReference type="HAMAP-Rule" id="MF_01522"/>
    </source>
</evidence>
<evidence type="ECO:0000259" key="13">
    <source>
        <dbReference type="Pfam" id="PF02705"/>
    </source>
</evidence>
<keyword evidence="11 12" id="KW-0472">Membrane</keyword>
<comment type="similarity">
    <text evidence="2 12">Belongs to the HAK/KUP transporter (TC 2.A.72) family.</text>
</comment>
<dbReference type="HAMAP" id="MF_01522">
    <property type="entry name" value="Kup"/>
    <property type="match status" value="1"/>
</dbReference>
<dbReference type="Proteomes" id="UP000245695">
    <property type="component" value="Chromosome 1"/>
</dbReference>
<evidence type="ECO:0000256" key="4">
    <source>
        <dbReference type="ARBA" id="ARBA00022475"/>
    </source>
</evidence>
<evidence type="ECO:0000256" key="3">
    <source>
        <dbReference type="ARBA" id="ARBA00022448"/>
    </source>
</evidence>
<feature type="transmembrane region" description="Helical" evidence="12">
    <location>
        <begin position="167"/>
        <end position="188"/>
    </location>
</feature>
<dbReference type="GO" id="GO:0015293">
    <property type="term" value="F:symporter activity"/>
    <property type="evidence" value="ECO:0007669"/>
    <property type="project" value="UniProtKB-UniRule"/>
</dbReference>
<comment type="catalytic activity">
    <reaction evidence="12">
        <text>K(+)(in) + H(+)(in) = K(+)(out) + H(+)(out)</text>
        <dbReference type="Rhea" id="RHEA:28490"/>
        <dbReference type="ChEBI" id="CHEBI:15378"/>
        <dbReference type="ChEBI" id="CHEBI:29103"/>
    </reaction>
</comment>
<keyword evidence="10 12" id="KW-0406">Ion transport</keyword>
<dbReference type="KEGG" id="rhom:FRIFI_2316"/>
<dbReference type="InterPro" id="IPR023051">
    <property type="entry name" value="Kup"/>
</dbReference>
<keyword evidence="16" id="KW-1185">Reference proteome</keyword>
<evidence type="ECO:0000313" key="16">
    <source>
        <dbReference type="Proteomes" id="UP000245695"/>
    </source>
</evidence>
<feature type="transmembrane region" description="Helical" evidence="12">
    <location>
        <begin position="212"/>
        <end position="230"/>
    </location>
</feature>
<gene>
    <name evidence="12" type="primary">kup</name>
    <name evidence="15" type="ORF">FRIFI_2316</name>
</gene>
<evidence type="ECO:0000256" key="2">
    <source>
        <dbReference type="ARBA" id="ARBA00007019"/>
    </source>
</evidence>
<keyword evidence="8 12" id="KW-0630">Potassium</keyword>
<feature type="transmembrane region" description="Helical" evidence="12">
    <location>
        <begin position="361"/>
        <end position="383"/>
    </location>
</feature>
<comment type="function">
    <text evidence="12">Transport of potassium into the cell. Likely operates as a K(+):H(+) symporter.</text>
</comment>
<dbReference type="InterPro" id="IPR053951">
    <property type="entry name" value="K_trans_N"/>
</dbReference>
<feature type="transmembrane region" description="Helical" evidence="12">
    <location>
        <begin position="335"/>
        <end position="355"/>
    </location>
</feature>
<name>A0A2P2BTZ4_9FIRM</name>
<keyword evidence="5 12" id="KW-0633">Potassium transport</keyword>
<dbReference type="InterPro" id="IPR053952">
    <property type="entry name" value="K_trans_C"/>
</dbReference>